<evidence type="ECO:0000313" key="12">
    <source>
        <dbReference type="Proteomes" id="UP001199469"/>
    </source>
</evidence>
<feature type="transmembrane region" description="Helical" evidence="9">
    <location>
        <begin position="120"/>
        <end position="144"/>
    </location>
</feature>
<name>A0ABS8P6J3_9PSEU</name>
<feature type="transmembrane region" description="Helical" evidence="9">
    <location>
        <begin position="253"/>
        <end position="274"/>
    </location>
</feature>
<protein>
    <submittedName>
        <fullName evidence="11">Glycosyltransferase family 39 protein</fullName>
    </submittedName>
</protein>
<dbReference type="Proteomes" id="UP001199469">
    <property type="component" value="Unassembled WGS sequence"/>
</dbReference>
<dbReference type="InterPro" id="IPR038731">
    <property type="entry name" value="RgtA/B/C-like"/>
</dbReference>
<dbReference type="Pfam" id="PF13231">
    <property type="entry name" value="PMT_2"/>
    <property type="match status" value="1"/>
</dbReference>
<evidence type="ECO:0000256" key="6">
    <source>
        <dbReference type="ARBA" id="ARBA00022989"/>
    </source>
</evidence>
<evidence type="ECO:0000313" key="11">
    <source>
        <dbReference type="EMBL" id="MCD2193874.1"/>
    </source>
</evidence>
<comment type="subcellular location">
    <subcellularLocation>
        <location evidence="1">Cell membrane</location>
        <topology evidence="1">Multi-pass membrane protein</topology>
    </subcellularLocation>
</comment>
<keyword evidence="4" id="KW-0808">Transferase</keyword>
<reference evidence="11 12" key="1">
    <citation type="submission" date="2021-11" db="EMBL/GenBank/DDBJ databases">
        <title>Draft genome sequence of Actinomycetospora sp. SF1 isolated from the rhizosphere soil.</title>
        <authorList>
            <person name="Duangmal K."/>
            <person name="Chantavorakit T."/>
        </authorList>
    </citation>
    <scope>NUCLEOTIDE SEQUENCE [LARGE SCALE GENOMIC DNA]</scope>
    <source>
        <strain evidence="11 12">TBRC 5722</strain>
    </source>
</reference>
<feature type="transmembrane region" description="Helical" evidence="9">
    <location>
        <begin position="180"/>
        <end position="197"/>
    </location>
</feature>
<keyword evidence="3" id="KW-0328">Glycosyltransferase</keyword>
<dbReference type="EMBL" id="JAJNDB010000001">
    <property type="protein sequence ID" value="MCD2193874.1"/>
    <property type="molecule type" value="Genomic_DNA"/>
</dbReference>
<dbReference type="PANTHER" id="PTHR33908:SF3">
    <property type="entry name" value="UNDECAPRENYL PHOSPHATE-ALPHA-4-AMINO-4-DEOXY-L-ARABINOSE ARABINOSYL TRANSFERASE"/>
    <property type="match status" value="1"/>
</dbReference>
<dbReference type="InterPro" id="IPR050297">
    <property type="entry name" value="LipidA_mod_glycosyltrf_83"/>
</dbReference>
<accession>A0ABS8P6J3</accession>
<keyword evidence="12" id="KW-1185">Reference proteome</keyword>
<keyword evidence="5 9" id="KW-0812">Transmembrane</keyword>
<evidence type="ECO:0000256" key="7">
    <source>
        <dbReference type="ARBA" id="ARBA00023136"/>
    </source>
</evidence>
<keyword evidence="7 9" id="KW-0472">Membrane</keyword>
<organism evidence="11 12">
    <name type="scientific">Actinomycetospora endophytica</name>
    <dbReference type="NCBI Taxonomy" id="2291215"/>
    <lineage>
        <taxon>Bacteria</taxon>
        <taxon>Bacillati</taxon>
        <taxon>Actinomycetota</taxon>
        <taxon>Actinomycetes</taxon>
        <taxon>Pseudonocardiales</taxon>
        <taxon>Pseudonocardiaceae</taxon>
        <taxon>Actinomycetospora</taxon>
    </lineage>
</organism>
<feature type="region of interest" description="Disordered" evidence="8">
    <location>
        <begin position="1"/>
        <end position="41"/>
    </location>
</feature>
<feature type="non-terminal residue" evidence="11">
    <location>
        <position position="302"/>
    </location>
</feature>
<comment type="caution">
    <text evidence="11">The sequence shown here is derived from an EMBL/GenBank/DDBJ whole genome shotgun (WGS) entry which is preliminary data.</text>
</comment>
<gene>
    <name evidence="11" type="ORF">LQ327_10860</name>
</gene>
<evidence type="ECO:0000256" key="3">
    <source>
        <dbReference type="ARBA" id="ARBA00022676"/>
    </source>
</evidence>
<feature type="compositionally biased region" description="Low complexity" evidence="8">
    <location>
        <begin position="1"/>
        <end position="12"/>
    </location>
</feature>
<feature type="transmembrane region" description="Helical" evidence="9">
    <location>
        <begin position="227"/>
        <end position="246"/>
    </location>
</feature>
<evidence type="ECO:0000256" key="1">
    <source>
        <dbReference type="ARBA" id="ARBA00004651"/>
    </source>
</evidence>
<evidence type="ECO:0000256" key="2">
    <source>
        <dbReference type="ARBA" id="ARBA00022475"/>
    </source>
</evidence>
<keyword evidence="2" id="KW-1003">Cell membrane</keyword>
<proteinExistence type="predicted"/>
<dbReference type="RefSeq" id="WP_230732889.1">
    <property type="nucleotide sequence ID" value="NZ_JAJNDB010000001.1"/>
</dbReference>
<feature type="transmembrane region" description="Helical" evidence="9">
    <location>
        <begin position="204"/>
        <end position="221"/>
    </location>
</feature>
<evidence type="ECO:0000256" key="4">
    <source>
        <dbReference type="ARBA" id="ARBA00022679"/>
    </source>
</evidence>
<feature type="domain" description="Glycosyltransferase RgtA/B/C/D-like" evidence="10">
    <location>
        <begin position="105"/>
        <end position="263"/>
    </location>
</feature>
<evidence type="ECO:0000256" key="9">
    <source>
        <dbReference type="SAM" id="Phobius"/>
    </source>
</evidence>
<evidence type="ECO:0000256" key="5">
    <source>
        <dbReference type="ARBA" id="ARBA00022692"/>
    </source>
</evidence>
<dbReference type="PANTHER" id="PTHR33908">
    <property type="entry name" value="MANNOSYLTRANSFERASE YKCB-RELATED"/>
    <property type="match status" value="1"/>
</dbReference>
<keyword evidence="6 9" id="KW-1133">Transmembrane helix</keyword>
<evidence type="ECO:0000259" key="10">
    <source>
        <dbReference type="Pfam" id="PF13231"/>
    </source>
</evidence>
<feature type="transmembrane region" description="Helical" evidence="9">
    <location>
        <begin position="156"/>
        <end position="174"/>
    </location>
</feature>
<evidence type="ECO:0000256" key="8">
    <source>
        <dbReference type="SAM" id="MobiDB-lite"/>
    </source>
</evidence>
<feature type="transmembrane region" description="Helical" evidence="9">
    <location>
        <begin position="51"/>
        <end position="72"/>
    </location>
</feature>
<sequence>MSTTADAPASASPDDETAVETVDRPAAQTGPSGGRGRVGGRPADPGWVRPVYWLLLLATTVTYLCNLGAAGWSNSFYAAAVQAGTQSWKAWLFGALDAPGLITVDKPPAFLWVMGLSGRIFGFSTWSMLVPEALMGVACVALVYALARRWSGPRTALAAAGLLAFMPAAALMFKFNNPDALLVLCLVAAAYVTVRAVDAAGTKAGTWWLIAAGALVGLGFLTKQLQVMLVVPGLALVYLVAAPTRLRRRIGDLLAAGVAIIVSAGWYVALVQLWPASSRPYIGGSTDNSLLELALGYNGLGR</sequence>